<evidence type="ECO:0000256" key="2">
    <source>
        <dbReference type="ARBA" id="ARBA00009437"/>
    </source>
</evidence>
<dbReference type="PRINTS" id="PR00039">
    <property type="entry name" value="HTHLYSR"/>
</dbReference>
<dbReference type="EMBL" id="RDQZ01000005">
    <property type="protein sequence ID" value="RXH15424.1"/>
    <property type="molecule type" value="Genomic_DNA"/>
</dbReference>
<comment type="similarity">
    <text evidence="2">Belongs to the LysR transcriptional regulatory family.</text>
</comment>
<evidence type="ECO:0000256" key="3">
    <source>
        <dbReference type="ARBA" id="ARBA00023015"/>
    </source>
</evidence>
<name>A0AAE5X0C1_9BRAD</name>
<reference evidence="8 10" key="2">
    <citation type="submission" date="2018-10" db="EMBL/GenBank/DDBJ databases">
        <title>Bradyrhizobium sp. nov., effective nodules isolated from peanut in China.</title>
        <authorList>
            <person name="Li Y."/>
        </authorList>
    </citation>
    <scope>NUCLEOTIDE SEQUENCE [LARGE SCALE GENOMIC DNA]</scope>
    <source>
        <strain evidence="8 10">CCBAU 53426</strain>
    </source>
</reference>
<dbReference type="Pfam" id="PF00126">
    <property type="entry name" value="HTH_1"/>
    <property type="match status" value="1"/>
</dbReference>
<evidence type="ECO:0000313" key="9">
    <source>
        <dbReference type="Proteomes" id="UP000288972"/>
    </source>
</evidence>
<dbReference type="PANTHER" id="PTHR30346:SF0">
    <property type="entry name" value="HCA OPERON TRANSCRIPTIONAL ACTIVATOR HCAR"/>
    <property type="match status" value="1"/>
</dbReference>
<organism evidence="7 9">
    <name type="scientific">Bradyrhizobium guangzhouense</name>
    <dbReference type="NCBI Taxonomy" id="1325095"/>
    <lineage>
        <taxon>Bacteria</taxon>
        <taxon>Pseudomonadati</taxon>
        <taxon>Pseudomonadota</taxon>
        <taxon>Alphaproteobacteria</taxon>
        <taxon>Hyphomicrobiales</taxon>
        <taxon>Nitrobacteraceae</taxon>
        <taxon>Bradyrhizobium</taxon>
    </lineage>
</organism>
<dbReference type="FunFam" id="1.10.10.10:FF:000001">
    <property type="entry name" value="LysR family transcriptional regulator"/>
    <property type="match status" value="1"/>
</dbReference>
<dbReference type="Gene3D" id="3.40.190.10">
    <property type="entry name" value="Periplasmic binding protein-like II"/>
    <property type="match status" value="2"/>
</dbReference>
<dbReference type="KEGG" id="bgz:XH91_12910"/>
<dbReference type="PANTHER" id="PTHR30346">
    <property type="entry name" value="TRANSCRIPTIONAL DUAL REGULATOR HCAR-RELATED"/>
    <property type="match status" value="1"/>
</dbReference>
<proteinExistence type="inferred from homology"/>
<dbReference type="EMBL" id="CP030053">
    <property type="protein sequence ID" value="QAU46173.1"/>
    <property type="molecule type" value="Genomic_DNA"/>
</dbReference>
<evidence type="ECO:0000313" key="10">
    <source>
        <dbReference type="Proteomes" id="UP000290401"/>
    </source>
</evidence>
<keyword evidence="4" id="KW-0238">DNA-binding</keyword>
<reference evidence="7 9" key="1">
    <citation type="submission" date="2018-06" db="EMBL/GenBank/DDBJ databases">
        <title>Comparative genomics of rhizobia nodulating Arachis hypogaea in China.</title>
        <authorList>
            <person name="Li Y."/>
        </authorList>
    </citation>
    <scope>NUCLEOTIDE SEQUENCE [LARGE SCALE GENOMIC DNA]</scope>
    <source>
        <strain evidence="7 9">CCBAU 51670</strain>
    </source>
</reference>
<dbReference type="AlphaFoldDB" id="A0AAE5X0C1"/>
<evidence type="ECO:0000313" key="7">
    <source>
        <dbReference type="EMBL" id="QAU46173.1"/>
    </source>
</evidence>
<dbReference type="SUPFAM" id="SSF53850">
    <property type="entry name" value="Periplasmic binding protein-like II"/>
    <property type="match status" value="1"/>
</dbReference>
<keyword evidence="5" id="KW-0804">Transcription</keyword>
<dbReference type="InterPro" id="IPR036388">
    <property type="entry name" value="WH-like_DNA-bd_sf"/>
</dbReference>
<evidence type="ECO:0000313" key="8">
    <source>
        <dbReference type="EMBL" id="RXH15424.1"/>
    </source>
</evidence>
<feature type="domain" description="HTH lysR-type" evidence="6">
    <location>
        <begin position="1"/>
        <end position="59"/>
    </location>
</feature>
<dbReference type="SUPFAM" id="SSF46785">
    <property type="entry name" value="Winged helix' DNA-binding domain"/>
    <property type="match status" value="1"/>
</dbReference>
<evidence type="ECO:0000256" key="1">
    <source>
        <dbReference type="ARBA" id="ARBA00003502"/>
    </source>
</evidence>
<sequence length="301" mass="33088">MELRHLRYFIAVAEEGSLTVAAEKRLHTAQPSLSRQIRDLEYEVGVPLFARSVHGVELTAAGKAFLDHARLALTQADAAIEAARRAGRPEKSRFALGFLTGQEIDWLPEAMRVLRDELPNIDVTVTSDFSPVLAEGLTRGSLDLAFMRRETGSADLVYKTVFEETLVAVLPSDHRLAKLDRIELGKLEGTPFVNVSGTAPELLKIINTYVRQSGLTISTAHEADNIVMAVSMVASTRGFALLPGYIKNFLPWSVVSRPLKGKAPTIDLVVGYHKANASPILAKFISRLNDLIERATKHVPR</sequence>
<evidence type="ECO:0000256" key="5">
    <source>
        <dbReference type="ARBA" id="ARBA00023163"/>
    </source>
</evidence>
<evidence type="ECO:0000259" key="6">
    <source>
        <dbReference type="PROSITE" id="PS50931"/>
    </source>
</evidence>
<dbReference type="Pfam" id="PF03466">
    <property type="entry name" value="LysR_substrate"/>
    <property type="match status" value="1"/>
</dbReference>
<keyword evidence="10" id="KW-1185">Reference proteome</keyword>
<dbReference type="GO" id="GO:0003700">
    <property type="term" value="F:DNA-binding transcription factor activity"/>
    <property type="evidence" value="ECO:0007669"/>
    <property type="project" value="InterPro"/>
</dbReference>
<keyword evidence="3" id="KW-0805">Transcription regulation</keyword>
<dbReference type="InterPro" id="IPR036390">
    <property type="entry name" value="WH_DNA-bd_sf"/>
</dbReference>
<dbReference type="GO" id="GO:0003677">
    <property type="term" value="F:DNA binding"/>
    <property type="evidence" value="ECO:0007669"/>
    <property type="project" value="UniProtKB-KW"/>
</dbReference>
<accession>A0AAE5X0C1</accession>
<evidence type="ECO:0000256" key="4">
    <source>
        <dbReference type="ARBA" id="ARBA00023125"/>
    </source>
</evidence>
<protein>
    <submittedName>
        <fullName evidence="7">LysR family transcriptional regulator</fullName>
    </submittedName>
</protein>
<dbReference type="Proteomes" id="UP000290401">
    <property type="component" value="Unassembled WGS sequence"/>
</dbReference>
<dbReference type="InterPro" id="IPR005119">
    <property type="entry name" value="LysR_subst-bd"/>
</dbReference>
<dbReference type="Gene3D" id="1.10.10.10">
    <property type="entry name" value="Winged helix-like DNA-binding domain superfamily/Winged helix DNA-binding domain"/>
    <property type="match status" value="1"/>
</dbReference>
<dbReference type="GO" id="GO:0032993">
    <property type="term" value="C:protein-DNA complex"/>
    <property type="evidence" value="ECO:0007669"/>
    <property type="project" value="TreeGrafter"/>
</dbReference>
<comment type="function">
    <text evidence="1">NodD regulates the expression of the nodABCFE genes which encode other nodulation proteins. NodD is also a negative regulator of its own expression. Binds flavonoids as inducers.</text>
</comment>
<dbReference type="RefSeq" id="WP_128950947.1">
    <property type="nucleotide sequence ID" value="NZ_CP030053.1"/>
</dbReference>
<dbReference type="PROSITE" id="PS50931">
    <property type="entry name" value="HTH_LYSR"/>
    <property type="match status" value="1"/>
</dbReference>
<gene>
    <name evidence="8" type="ORF">EAS56_09310</name>
    <name evidence="7" type="ORF">XH91_12910</name>
</gene>
<dbReference type="Proteomes" id="UP000288972">
    <property type="component" value="Chromosome"/>
</dbReference>
<dbReference type="InterPro" id="IPR000847">
    <property type="entry name" value="LysR_HTH_N"/>
</dbReference>